<evidence type="ECO:0000313" key="2">
    <source>
        <dbReference type="Proteomes" id="UP000062519"/>
    </source>
</evidence>
<proteinExistence type="predicted"/>
<name>A0A1B4FJ74_9BURK</name>
<dbReference type="EMBL" id="CP013387">
    <property type="protein sequence ID" value="AOJ03746.1"/>
    <property type="molecule type" value="Genomic_DNA"/>
</dbReference>
<protein>
    <recommendedName>
        <fullName evidence="3">Flagellar FliJ protein</fullName>
    </recommendedName>
</protein>
<evidence type="ECO:0008006" key="3">
    <source>
        <dbReference type="Google" id="ProtNLM"/>
    </source>
</evidence>
<dbReference type="Proteomes" id="UP000062519">
    <property type="component" value="Chromosome 2"/>
</dbReference>
<dbReference type="KEGG" id="buu:WS70_17570"/>
<accession>A0A1B4FJ74</accession>
<keyword evidence="2" id="KW-1185">Reference proteome</keyword>
<dbReference type="AlphaFoldDB" id="A0A1B4FJ74"/>
<sequence>MSEKSKVLLSMSRVTGMRSERTRNELAGTLRALRAIDDKIAALRQRFGKLVAMQRNWMRAVPENAGRLAGTSDEMRMPLKWIEQQIFETLDAERELERGKAALIEARDAQKRAMLKHDELGNVYRMRRAALGKWREAAAEEDHEHAVARRGR</sequence>
<evidence type="ECO:0000313" key="1">
    <source>
        <dbReference type="EMBL" id="AOJ03746.1"/>
    </source>
</evidence>
<reference evidence="1 2" key="1">
    <citation type="submission" date="2015-12" db="EMBL/GenBank/DDBJ databases">
        <title>Diversity of Burkholderia near neighbor genomes.</title>
        <authorList>
            <person name="Sahl J."/>
            <person name="Wagner D."/>
            <person name="Keim P."/>
        </authorList>
    </citation>
    <scope>NUCLEOTIDE SEQUENCE [LARGE SCALE GENOMIC DNA]</scope>
    <source>
        <strain evidence="1 2">BDU6</strain>
    </source>
</reference>
<gene>
    <name evidence="1" type="ORF">WS70_17570</name>
</gene>
<organism evidence="1 2">
    <name type="scientific">Burkholderia mayonis</name>
    <dbReference type="NCBI Taxonomy" id="1385591"/>
    <lineage>
        <taxon>Bacteria</taxon>
        <taxon>Pseudomonadati</taxon>
        <taxon>Pseudomonadota</taxon>
        <taxon>Betaproteobacteria</taxon>
        <taxon>Burkholderiales</taxon>
        <taxon>Burkholderiaceae</taxon>
        <taxon>Burkholderia</taxon>
        <taxon>pseudomallei group</taxon>
    </lineage>
</organism>
<dbReference type="RefSeq" id="WP_059470963.1">
    <property type="nucleotide sequence ID" value="NZ_CP013387.1"/>
</dbReference>